<dbReference type="CDD" id="cd03301">
    <property type="entry name" value="ABC_MalK_N"/>
    <property type="match status" value="1"/>
</dbReference>
<evidence type="ECO:0000256" key="4">
    <source>
        <dbReference type="ARBA" id="ARBA00022840"/>
    </source>
</evidence>
<dbReference type="InterPro" id="IPR027417">
    <property type="entry name" value="P-loop_NTPase"/>
</dbReference>
<organism evidence="6 7">
    <name type="scientific">Leeia speluncae</name>
    <dbReference type="NCBI Taxonomy" id="2884804"/>
    <lineage>
        <taxon>Bacteria</taxon>
        <taxon>Pseudomonadati</taxon>
        <taxon>Pseudomonadota</taxon>
        <taxon>Betaproteobacteria</taxon>
        <taxon>Neisseriales</taxon>
        <taxon>Leeiaceae</taxon>
        <taxon>Leeia</taxon>
    </lineage>
</organism>
<dbReference type="InterPro" id="IPR015855">
    <property type="entry name" value="ABC_transpr_MalK-like"/>
</dbReference>
<dbReference type="PANTHER" id="PTHR43875:SF14">
    <property type="entry name" value="ABC TRANSPORTER ATP-BINDING PROTEIN"/>
    <property type="match status" value="1"/>
</dbReference>
<keyword evidence="4 6" id="KW-0067">ATP-binding</keyword>
<reference evidence="6" key="1">
    <citation type="submission" date="2021-10" db="EMBL/GenBank/DDBJ databases">
        <title>The complete genome sequence of Leeia sp. TBRC 13508.</title>
        <authorList>
            <person name="Charoenyingcharoen P."/>
            <person name="Yukphan P."/>
        </authorList>
    </citation>
    <scope>NUCLEOTIDE SEQUENCE</scope>
    <source>
        <strain evidence="6">TBRC 13508</strain>
    </source>
</reference>
<dbReference type="SUPFAM" id="SSF52540">
    <property type="entry name" value="P-loop containing nucleoside triphosphate hydrolases"/>
    <property type="match status" value="1"/>
</dbReference>
<evidence type="ECO:0000259" key="5">
    <source>
        <dbReference type="PROSITE" id="PS50893"/>
    </source>
</evidence>
<dbReference type="Gene3D" id="2.40.50.100">
    <property type="match status" value="1"/>
</dbReference>
<dbReference type="RefSeq" id="WP_227181245.1">
    <property type="nucleotide sequence ID" value="NZ_JAJBZT010000007.1"/>
</dbReference>
<dbReference type="EMBL" id="JAJBZT010000007">
    <property type="protein sequence ID" value="MCB6184434.1"/>
    <property type="molecule type" value="Genomic_DNA"/>
</dbReference>
<dbReference type="Gene3D" id="3.40.50.300">
    <property type="entry name" value="P-loop containing nucleotide triphosphate hydrolases"/>
    <property type="match status" value="1"/>
</dbReference>
<dbReference type="NCBIfam" id="NF008653">
    <property type="entry name" value="PRK11650.1"/>
    <property type="match status" value="1"/>
</dbReference>
<protein>
    <submittedName>
        <fullName evidence="6">Sn-glycerol-3-phosphate ABC transporter ATP-binding protein UgpC</fullName>
    </submittedName>
</protein>
<name>A0ABS8D899_9NEIS</name>
<dbReference type="InterPro" id="IPR003593">
    <property type="entry name" value="AAA+_ATPase"/>
</dbReference>
<dbReference type="InterPro" id="IPR003439">
    <property type="entry name" value="ABC_transporter-like_ATP-bd"/>
</dbReference>
<dbReference type="PROSITE" id="PS00211">
    <property type="entry name" value="ABC_TRANSPORTER_1"/>
    <property type="match status" value="1"/>
</dbReference>
<evidence type="ECO:0000256" key="2">
    <source>
        <dbReference type="ARBA" id="ARBA00022475"/>
    </source>
</evidence>
<dbReference type="PANTHER" id="PTHR43875">
    <property type="entry name" value="MALTODEXTRIN IMPORT ATP-BINDING PROTEIN MSMX"/>
    <property type="match status" value="1"/>
</dbReference>
<dbReference type="PROSITE" id="PS50893">
    <property type="entry name" value="ABC_TRANSPORTER_2"/>
    <property type="match status" value="1"/>
</dbReference>
<accession>A0ABS8D899</accession>
<evidence type="ECO:0000256" key="3">
    <source>
        <dbReference type="ARBA" id="ARBA00022741"/>
    </source>
</evidence>
<dbReference type="InterPro" id="IPR012340">
    <property type="entry name" value="NA-bd_OB-fold"/>
</dbReference>
<sequence length="368" mass="40894">MSSLHIKNVKKSYAHIEILKEVNIDVDDGEFLVLLGPSGCGKSTLLNAIAGLEPVTSGEIIIDGLVVNDLEPSERDIAMVFQSYALYPTMSVRKNLTFGMKVRGVSKAEQENELKRVASILQLDKLLDRKPSQLSGGQRQRVAMGRAMVREPKIFLFDEPLSNLDAKLRTDMRAEIKKLHQRVKTTTVYVTHDQIEAMTLATKIVIMNGGVVQQIASPQEIYEKPNNLFVAKFIGSPQMNCVSGHLEMLNGKVMFVGSEDKVNPFRIDLGNVSDRIKQYVGKPIVIGFRPEWINVQAENQQLPGNFSAMVEVVEPTGSDNFVELNANAEPFMARLAPGLGNPGEKMHLSIDVNKILFFDAKTEERIQS</sequence>
<keyword evidence="2" id="KW-0472">Membrane</keyword>
<evidence type="ECO:0000256" key="1">
    <source>
        <dbReference type="ARBA" id="ARBA00022448"/>
    </source>
</evidence>
<dbReference type="Gene3D" id="2.40.50.140">
    <property type="entry name" value="Nucleic acid-binding proteins"/>
    <property type="match status" value="1"/>
</dbReference>
<proteinExistence type="predicted"/>
<evidence type="ECO:0000313" key="7">
    <source>
        <dbReference type="Proteomes" id="UP001165395"/>
    </source>
</evidence>
<keyword evidence="7" id="KW-1185">Reference proteome</keyword>
<dbReference type="InterPro" id="IPR008995">
    <property type="entry name" value="Mo/tungstate-bd_C_term_dom"/>
</dbReference>
<evidence type="ECO:0000313" key="6">
    <source>
        <dbReference type="EMBL" id="MCB6184434.1"/>
    </source>
</evidence>
<gene>
    <name evidence="6" type="primary">ugpC</name>
    <name evidence="6" type="ORF">LIN78_12845</name>
</gene>
<keyword evidence="1" id="KW-0813">Transport</keyword>
<keyword evidence="2" id="KW-1003">Cell membrane</keyword>
<keyword evidence="3" id="KW-0547">Nucleotide-binding</keyword>
<dbReference type="Proteomes" id="UP001165395">
    <property type="component" value="Unassembled WGS sequence"/>
</dbReference>
<dbReference type="SMART" id="SM00382">
    <property type="entry name" value="AAA"/>
    <property type="match status" value="1"/>
</dbReference>
<dbReference type="Pfam" id="PF00005">
    <property type="entry name" value="ABC_tran"/>
    <property type="match status" value="1"/>
</dbReference>
<dbReference type="GO" id="GO:0005524">
    <property type="term" value="F:ATP binding"/>
    <property type="evidence" value="ECO:0007669"/>
    <property type="project" value="UniProtKB-KW"/>
</dbReference>
<dbReference type="Pfam" id="PF17912">
    <property type="entry name" value="OB_MalK"/>
    <property type="match status" value="1"/>
</dbReference>
<feature type="domain" description="ABC transporter" evidence="5">
    <location>
        <begin position="4"/>
        <end position="234"/>
    </location>
</feature>
<dbReference type="InterPro" id="IPR047641">
    <property type="entry name" value="ABC_transpr_MalK/UgpC-like"/>
</dbReference>
<dbReference type="InterPro" id="IPR040582">
    <property type="entry name" value="OB_MalK-like"/>
</dbReference>
<comment type="caution">
    <text evidence="6">The sequence shown here is derived from an EMBL/GenBank/DDBJ whole genome shotgun (WGS) entry which is preliminary data.</text>
</comment>
<dbReference type="SUPFAM" id="SSF50331">
    <property type="entry name" value="MOP-like"/>
    <property type="match status" value="1"/>
</dbReference>
<dbReference type="InterPro" id="IPR017871">
    <property type="entry name" value="ABC_transporter-like_CS"/>
</dbReference>